<feature type="domain" description="F-box" evidence="1">
    <location>
        <begin position="7"/>
        <end position="52"/>
    </location>
</feature>
<dbReference type="InterPro" id="IPR050796">
    <property type="entry name" value="SCF_F-box_component"/>
</dbReference>
<dbReference type="InterPro" id="IPR036047">
    <property type="entry name" value="F-box-like_dom_sf"/>
</dbReference>
<evidence type="ECO:0000259" key="1">
    <source>
        <dbReference type="PROSITE" id="PS50181"/>
    </source>
</evidence>
<dbReference type="Pfam" id="PF00646">
    <property type="entry name" value="F-box"/>
    <property type="match status" value="1"/>
</dbReference>
<dbReference type="Gene3D" id="1.20.1280.50">
    <property type="match status" value="1"/>
</dbReference>
<dbReference type="Pfam" id="PF07734">
    <property type="entry name" value="FBA_1"/>
    <property type="match status" value="1"/>
</dbReference>
<dbReference type="PROSITE" id="PS50181">
    <property type="entry name" value="FBOX"/>
    <property type="match status" value="1"/>
</dbReference>
<comment type="caution">
    <text evidence="2">The sequence shown here is derived from an EMBL/GenBank/DDBJ whole genome shotgun (WGS) entry which is preliminary data.</text>
</comment>
<protein>
    <recommendedName>
        <fullName evidence="1">F-box domain-containing protein</fullName>
    </recommendedName>
</protein>
<dbReference type="CDD" id="cd22157">
    <property type="entry name" value="F-box_AtFBW1-like"/>
    <property type="match status" value="1"/>
</dbReference>
<dbReference type="InterPro" id="IPR006527">
    <property type="entry name" value="F-box-assoc_dom_typ1"/>
</dbReference>
<dbReference type="PANTHER" id="PTHR31672">
    <property type="entry name" value="BNACNNG10540D PROTEIN"/>
    <property type="match status" value="1"/>
</dbReference>
<keyword evidence="3" id="KW-1185">Reference proteome</keyword>
<reference evidence="2 3" key="1">
    <citation type="submission" date="2024-11" db="EMBL/GenBank/DDBJ databases">
        <title>Chromosome-level genome assembly of Eucalyptus globulus Labill. provides insights into its genome evolution.</title>
        <authorList>
            <person name="Li X."/>
        </authorList>
    </citation>
    <scope>NUCLEOTIDE SEQUENCE [LARGE SCALE GENOMIC DNA]</scope>
    <source>
        <strain evidence="2">CL2024</strain>
        <tissue evidence="2">Fresh tender leaves</tissue>
    </source>
</reference>
<dbReference type="AlphaFoldDB" id="A0ABD3J1A6"/>
<dbReference type="InterPro" id="IPR017451">
    <property type="entry name" value="F-box-assoc_interact_dom"/>
</dbReference>
<sequence>MSSSDHDHDNPKLPHDAVVEILKRLPAGSLLPFRGVCRSWRSTIDDPRFVALHLNHSALDASNRYLVCVERCGPRQSLCSLFSNESLTPPPKWQIEIPFATPSNSYTFVGSCNGLICFKEDSIYCDHWSMYLWNLFTRKRKVIPPSGEERKFLTSIADISHIAVGFGFGARSSDYKIVRIYPRWKNPRVEIYSLGTDSWRSLECEIPHIRGSRLTVFLNGNLHWFASEFGYPSFEGYKQIVSFDVAGEVFDKMTLPEEICCVFSVGLVSLAVLNDLLAVLISRLGAGGHHSVCSVWVMRDYGMPESWTNLYTFEVSGNMIRFDGFTLNGELLMEIYAGKQVSRNLITGHETNFQSSIGCDLVTVSDSLILL</sequence>
<gene>
    <name evidence="2" type="ORF">ACJRO7_033813</name>
</gene>
<dbReference type="PANTHER" id="PTHR31672:SF13">
    <property type="entry name" value="F-BOX PROTEIN CPR30-LIKE"/>
    <property type="match status" value="1"/>
</dbReference>
<dbReference type="NCBIfam" id="TIGR01640">
    <property type="entry name" value="F_box_assoc_1"/>
    <property type="match status" value="1"/>
</dbReference>
<proteinExistence type="predicted"/>
<organism evidence="2 3">
    <name type="scientific">Eucalyptus globulus</name>
    <name type="common">Tasmanian blue gum</name>
    <dbReference type="NCBI Taxonomy" id="34317"/>
    <lineage>
        <taxon>Eukaryota</taxon>
        <taxon>Viridiplantae</taxon>
        <taxon>Streptophyta</taxon>
        <taxon>Embryophyta</taxon>
        <taxon>Tracheophyta</taxon>
        <taxon>Spermatophyta</taxon>
        <taxon>Magnoliopsida</taxon>
        <taxon>eudicotyledons</taxon>
        <taxon>Gunneridae</taxon>
        <taxon>Pentapetalae</taxon>
        <taxon>rosids</taxon>
        <taxon>malvids</taxon>
        <taxon>Myrtales</taxon>
        <taxon>Myrtaceae</taxon>
        <taxon>Myrtoideae</taxon>
        <taxon>Eucalypteae</taxon>
        <taxon>Eucalyptus</taxon>
    </lineage>
</organism>
<name>A0ABD3J1A6_EUCGL</name>
<accession>A0ABD3J1A6</accession>
<dbReference type="Proteomes" id="UP001634007">
    <property type="component" value="Unassembled WGS sequence"/>
</dbReference>
<dbReference type="SUPFAM" id="SSF81383">
    <property type="entry name" value="F-box domain"/>
    <property type="match status" value="1"/>
</dbReference>
<dbReference type="SMART" id="SM00256">
    <property type="entry name" value="FBOX"/>
    <property type="match status" value="1"/>
</dbReference>
<dbReference type="InterPro" id="IPR001810">
    <property type="entry name" value="F-box_dom"/>
</dbReference>
<dbReference type="EMBL" id="JBJKBG010000009">
    <property type="protein sequence ID" value="KAL3721382.1"/>
    <property type="molecule type" value="Genomic_DNA"/>
</dbReference>
<evidence type="ECO:0000313" key="3">
    <source>
        <dbReference type="Proteomes" id="UP001634007"/>
    </source>
</evidence>
<evidence type="ECO:0000313" key="2">
    <source>
        <dbReference type="EMBL" id="KAL3721382.1"/>
    </source>
</evidence>